<evidence type="ECO:0000313" key="1">
    <source>
        <dbReference type="EMBL" id="GBM71544.1"/>
    </source>
</evidence>
<protein>
    <submittedName>
        <fullName evidence="1">Uncharacterized protein</fullName>
    </submittedName>
</protein>
<sequence length="103" mass="12061">MRTGIVIPEPWADDQGDTRADIPLINHASGRTSDQTDLACTMPAYTADLWWNRLSNLHLSSLKTETMPSRPKRSCNICQWRRYEHTRHYIPRHNIQNNRKGFQ</sequence>
<gene>
    <name evidence="1" type="ORF">AVEN_41669_1</name>
</gene>
<organism evidence="1 2">
    <name type="scientific">Araneus ventricosus</name>
    <name type="common">Orbweaver spider</name>
    <name type="synonym">Epeira ventricosa</name>
    <dbReference type="NCBI Taxonomy" id="182803"/>
    <lineage>
        <taxon>Eukaryota</taxon>
        <taxon>Metazoa</taxon>
        <taxon>Ecdysozoa</taxon>
        <taxon>Arthropoda</taxon>
        <taxon>Chelicerata</taxon>
        <taxon>Arachnida</taxon>
        <taxon>Araneae</taxon>
        <taxon>Araneomorphae</taxon>
        <taxon>Entelegynae</taxon>
        <taxon>Araneoidea</taxon>
        <taxon>Araneidae</taxon>
        <taxon>Araneus</taxon>
    </lineage>
</organism>
<comment type="caution">
    <text evidence="1">The sequence shown here is derived from an EMBL/GenBank/DDBJ whole genome shotgun (WGS) entry which is preliminary data.</text>
</comment>
<accession>A0A4Y2I110</accession>
<dbReference type="Proteomes" id="UP000499080">
    <property type="component" value="Unassembled WGS sequence"/>
</dbReference>
<reference evidence="1 2" key="1">
    <citation type="journal article" date="2019" name="Sci. Rep.">
        <title>Orb-weaving spider Araneus ventricosus genome elucidates the spidroin gene catalogue.</title>
        <authorList>
            <person name="Kono N."/>
            <person name="Nakamura H."/>
            <person name="Ohtoshi R."/>
            <person name="Moran D.A.P."/>
            <person name="Shinohara A."/>
            <person name="Yoshida Y."/>
            <person name="Fujiwara M."/>
            <person name="Mori M."/>
            <person name="Tomita M."/>
            <person name="Arakawa K."/>
        </authorList>
    </citation>
    <scope>NUCLEOTIDE SEQUENCE [LARGE SCALE GENOMIC DNA]</scope>
</reference>
<proteinExistence type="predicted"/>
<keyword evidence="2" id="KW-1185">Reference proteome</keyword>
<dbReference type="AlphaFoldDB" id="A0A4Y2I110"/>
<name>A0A4Y2I110_ARAVE</name>
<dbReference type="EMBL" id="BGPR01002319">
    <property type="protein sequence ID" value="GBM71544.1"/>
    <property type="molecule type" value="Genomic_DNA"/>
</dbReference>
<evidence type="ECO:0000313" key="2">
    <source>
        <dbReference type="Proteomes" id="UP000499080"/>
    </source>
</evidence>